<comment type="caution">
    <text evidence="3">The sequence shown here is derived from an EMBL/GenBank/DDBJ whole genome shotgun (WGS) entry which is preliminary data.</text>
</comment>
<feature type="repeat" description="PPR" evidence="1">
    <location>
        <begin position="1102"/>
        <end position="1136"/>
    </location>
</feature>
<evidence type="ECO:0000313" key="4">
    <source>
        <dbReference type="Proteomes" id="UP001642464"/>
    </source>
</evidence>
<protein>
    <submittedName>
        <fullName evidence="3">Chloroplastic</fullName>
    </submittedName>
</protein>
<dbReference type="InterPro" id="IPR029063">
    <property type="entry name" value="SAM-dependent_MTases_sf"/>
</dbReference>
<feature type="coiled-coil region" evidence="2">
    <location>
        <begin position="720"/>
        <end position="786"/>
    </location>
</feature>
<dbReference type="PROSITE" id="PS51375">
    <property type="entry name" value="PPR"/>
    <property type="match status" value="3"/>
</dbReference>
<sequence length="1616" mass="183362">MEKTEVQDGAVVGWAANAGREMASRAGAVTVRRMVQTTKLLLQNLETALMLRAGFLANCYHRWHLEVQFAKLDAHHREELEQHHDAWAAHFKNHQLSFEEELAKHARHQMTAKEKRQQQAMLIVDQWAEGDRKGLLRRVFRSWSQYAIQERYLKRAAANVHMAVFGWVEGKSKGLKHSCFLSWHHQAQSESLVRQKEAELASAKGSFEKDKAAQDAAFMRKLQEIESKRRDNTSGVEAVLASWAKGKSKGSMALVWKHWITWSKDRARRDRRHEGIQLQLRRWAEGDRRGLVHGVWLRWRHEAQQRRTALQAQKAVESEAKKLEKLLDDERRRAAALEKQNAMSAEQRKEAAKRLMQYVAAKWEYGDKKGTLKGIMKGWCSYVLDAKRHSRRRQGVHDAVLKSLLGEARGSAKLALMNWHSLTKDEKRMRQMEDVERKANERLDNFMKDKDAEHEKMLQKAYNSVDAIKARAHHATQMVLRRWMGGDRKGILSQFFQDWQEYVKVKMHSAAQKQSVKDSVMRCYLGWMNYVKFELKHHRLAQQQQKKLEDLEMQMSKMQQKREHQMMRCAEAFAGKGSVLKGMVLRQWHEQSVGENAKMEAERERLVHLKELETQKQQAEELRKERIARALDGMGCRRTRVVLTEQPGVVLTERFFSGWAAVYDKAKLDQMYRLEHNEQMLKYSQFMLGQKFRKDAKALQAEVFSAWHIHGRFEAHEAHHETLQERLAHANSDIQQLEHHCADLQDELQMYYQQIRDITNTLQKELQTKEELASELRDAYEKLRTAKVGRLLQEKEDSPSKCDWRAAVQRMNEEGMFDVEKVLQKEFKAWRRSPQRATAALRRPPSAAARRCAAGAAAGGHEADLAGDFDETSACASWLTALELLKFMKLQQVQPNVVVYGGAIGLCDWPMALHLLDQMHQDQAFFTTDRWSHPPSFVEASQASLADSAIKAADWMHACALLEQMHQVGRPVNLTATIYGRHRFEFGMTWNDLLIPFQELVQPDVVTYNSLLRSCNGQWSLKLLQQMKRKKLWPDLVSYNTAMDVLQKSSSWREALEMWRTMPPSPDVVTMNTAMLALVKGSRWPDALVVLRSMPEKHLSPSFISYNIAIKACEEGGRWDVASELLSSMARRRLKVTRISYNSFLSVLQKCGQWQLALEILGSVPGGPDTVSFNAVMSACARQIGGTSVKQHTLSCAFDLSSPSAEERVGQWRFTLQLLRQMQQDQARVAIDLIACNSAMAACSRAGRAWPLVVAIVAEMLDEAVRPNSITVTTVPGRVNGEPAMASIEAAEAWSVALELIRLGAARILYTSPYNATSPAAAPPMACSSSGWVYRPVGALAALATPRARRRARRARFPEAVEVEAMVAPGVAVTVLEASLDWQEKLIEEAVNQEDETAIEADPYGMAVWPAGQVLAQAAAAWATTEAREWSETNAPLRAVEVGCGCGLASLALLSLKVHVTATDFRSLPLELLAESAQRQGLSEHLTLRRFDVRDTSAALPDADLVMASDVLYDRRTAAAMAVRADEALRRGAAVLVADIGRPNRKVFLERLRQLRPQEDIAFTGHSTAACRSSEAEASETRVELLQLPHRRAAAELVDKWPPALLVRPEKHKHVL</sequence>
<feature type="coiled-coil region" evidence="2">
    <location>
        <begin position="309"/>
        <end position="355"/>
    </location>
</feature>
<gene>
    <name evidence="3" type="ORF">SCF082_LOCUS47573</name>
</gene>
<dbReference type="InterPro" id="IPR019410">
    <property type="entry name" value="Methyltransf_16"/>
</dbReference>
<dbReference type="Gene3D" id="3.40.50.150">
    <property type="entry name" value="Vaccinia Virus protein VP39"/>
    <property type="match status" value="1"/>
</dbReference>
<name>A0ABP0RMD2_9DINO</name>
<feature type="coiled-coil region" evidence="2">
    <location>
        <begin position="541"/>
        <end position="568"/>
    </location>
</feature>
<dbReference type="SUPFAM" id="SSF53335">
    <property type="entry name" value="S-adenosyl-L-methionine-dependent methyltransferases"/>
    <property type="match status" value="1"/>
</dbReference>
<feature type="coiled-coil region" evidence="2">
    <location>
        <begin position="598"/>
        <end position="629"/>
    </location>
</feature>
<evidence type="ECO:0000256" key="2">
    <source>
        <dbReference type="SAM" id="Coils"/>
    </source>
</evidence>
<dbReference type="Proteomes" id="UP001642464">
    <property type="component" value="Unassembled WGS sequence"/>
</dbReference>
<evidence type="ECO:0000256" key="1">
    <source>
        <dbReference type="PROSITE-ProRule" id="PRU00708"/>
    </source>
</evidence>
<dbReference type="PANTHER" id="PTHR47938">
    <property type="entry name" value="RESPIRATORY COMPLEX I CHAPERONE (CIA84), PUTATIVE (AFU_ORTHOLOGUE AFUA_2G06020)-RELATED"/>
    <property type="match status" value="1"/>
</dbReference>
<dbReference type="Gene3D" id="1.25.40.10">
    <property type="entry name" value="Tetratricopeptide repeat domain"/>
    <property type="match status" value="3"/>
</dbReference>
<dbReference type="PANTHER" id="PTHR47938:SF35">
    <property type="entry name" value="PENTATRICOPEPTIDE REPEAT-CONTAINING PROTEIN 4, MITOCHONDRIAL-RELATED"/>
    <property type="match status" value="1"/>
</dbReference>
<dbReference type="Pfam" id="PF10294">
    <property type="entry name" value="Methyltransf_16"/>
    <property type="match status" value="1"/>
</dbReference>
<proteinExistence type="predicted"/>
<reference evidence="3 4" key="1">
    <citation type="submission" date="2024-02" db="EMBL/GenBank/DDBJ databases">
        <authorList>
            <person name="Chen Y."/>
            <person name="Shah S."/>
            <person name="Dougan E. K."/>
            <person name="Thang M."/>
            <person name="Chan C."/>
        </authorList>
    </citation>
    <scope>NUCLEOTIDE SEQUENCE [LARGE SCALE GENOMIC DNA]</scope>
</reference>
<keyword evidence="2" id="KW-0175">Coiled coil</keyword>
<evidence type="ECO:0000313" key="3">
    <source>
        <dbReference type="EMBL" id="CAK9101762.1"/>
    </source>
</evidence>
<dbReference type="InterPro" id="IPR011990">
    <property type="entry name" value="TPR-like_helical_dom_sf"/>
</dbReference>
<dbReference type="EMBL" id="CAXAMM010041906">
    <property type="protein sequence ID" value="CAK9101762.1"/>
    <property type="molecule type" value="Genomic_DNA"/>
</dbReference>
<organism evidence="3 4">
    <name type="scientific">Durusdinium trenchii</name>
    <dbReference type="NCBI Taxonomy" id="1381693"/>
    <lineage>
        <taxon>Eukaryota</taxon>
        <taxon>Sar</taxon>
        <taxon>Alveolata</taxon>
        <taxon>Dinophyceae</taxon>
        <taxon>Suessiales</taxon>
        <taxon>Symbiodiniaceae</taxon>
        <taxon>Durusdinium</taxon>
    </lineage>
</organism>
<dbReference type="InterPro" id="IPR002885">
    <property type="entry name" value="PPR_rpt"/>
</dbReference>
<feature type="repeat" description="PPR" evidence="1">
    <location>
        <begin position="1067"/>
        <end position="1101"/>
    </location>
</feature>
<keyword evidence="4" id="KW-1185">Reference proteome</keyword>
<feature type="repeat" description="PPR" evidence="1">
    <location>
        <begin position="1232"/>
        <end position="1267"/>
    </location>
</feature>
<dbReference type="Pfam" id="PF13812">
    <property type="entry name" value="PPR_3"/>
    <property type="match status" value="2"/>
</dbReference>
<feature type="coiled-coil region" evidence="2">
    <location>
        <begin position="422"/>
        <end position="449"/>
    </location>
</feature>
<accession>A0ABP0RMD2</accession>